<gene>
    <name evidence="1" type="ORF">A3D49_02830</name>
</gene>
<proteinExistence type="predicted"/>
<dbReference type="EMBL" id="MHVS01000004">
    <property type="protein sequence ID" value="OHA96751.1"/>
    <property type="molecule type" value="Genomic_DNA"/>
</dbReference>
<evidence type="ECO:0000313" key="2">
    <source>
        <dbReference type="Proteomes" id="UP000177279"/>
    </source>
</evidence>
<sequence>MQTRFQNVHRRAIVQRVNSLPREEQLRFYDKYKRYRRFGLSPRQAFRASLRAIGAEANPAEVKQSEPDSLRRILDSFSM</sequence>
<reference evidence="1 2" key="1">
    <citation type="journal article" date="2016" name="Nat. Commun.">
        <title>Thousands of microbial genomes shed light on interconnected biogeochemical processes in an aquifer system.</title>
        <authorList>
            <person name="Anantharaman K."/>
            <person name="Brown C.T."/>
            <person name="Hug L.A."/>
            <person name="Sharon I."/>
            <person name="Castelle C.J."/>
            <person name="Probst A.J."/>
            <person name="Thomas B.C."/>
            <person name="Singh A."/>
            <person name="Wilkins M.J."/>
            <person name="Karaoz U."/>
            <person name="Brodie E.L."/>
            <person name="Williams K.H."/>
            <person name="Hubbard S.S."/>
            <person name="Banfield J.F."/>
        </authorList>
    </citation>
    <scope>NUCLEOTIDE SEQUENCE [LARGE SCALE GENOMIC DNA]</scope>
</reference>
<dbReference type="Proteomes" id="UP000177279">
    <property type="component" value="Unassembled WGS sequence"/>
</dbReference>
<name>A0A1G2TJF2_9BACT</name>
<comment type="caution">
    <text evidence="1">The sequence shown here is derived from an EMBL/GenBank/DDBJ whole genome shotgun (WGS) entry which is preliminary data.</text>
</comment>
<organism evidence="1 2">
    <name type="scientific">Candidatus Zambryskibacteria bacterium RIFCSPHIGHO2_02_FULL_43_37</name>
    <dbReference type="NCBI Taxonomy" id="1802749"/>
    <lineage>
        <taxon>Bacteria</taxon>
        <taxon>Candidatus Zambryskiibacteriota</taxon>
    </lineage>
</organism>
<protein>
    <submittedName>
        <fullName evidence="1">Uncharacterized protein</fullName>
    </submittedName>
</protein>
<accession>A0A1G2TJF2</accession>
<dbReference type="AlphaFoldDB" id="A0A1G2TJF2"/>
<evidence type="ECO:0000313" key="1">
    <source>
        <dbReference type="EMBL" id="OHA96751.1"/>
    </source>
</evidence>